<comment type="caution">
    <text evidence="3">The sequence shown here is derived from an EMBL/GenBank/DDBJ whole genome shotgun (WGS) entry which is preliminary data.</text>
</comment>
<organism evidence="3 4">
    <name type="scientific">[Clostridium] citroniae WAL-19142</name>
    <dbReference type="NCBI Taxonomy" id="742734"/>
    <lineage>
        <taxon>Bacteria</taxon>
        <taxon>Bacillati</taxon>
        <taxon>Bacillota</taxon>
        <taxon>Clostridia</taxon>
        <taxon>Lachnospirales</taxon>
        <taxon>Lachnospiraceae</taxon>
        <taxon>Enterocloster</taxon>
    </lineage>
</organism>
<proteinExistence type="predicted"/>
<dbReference type="GO" id="GO:0050485">
    <property type="term" value="F:oxidoreductase activity, acting on X-H and Y-H to form an X-Y bond, with a disulfide as acceptor"/>
    <property type="evidence" value="ECO:0007669"/>
    <property type="project" value="InterPro"/>
</dbReference>
<name>A0A0J9ER32_9FIRM</name>
<evidence type="ECO:0000256" key="1">
    <source>
        <dbReference type="ARBA" id="ARBA00022933"/>
    </source>
</evidence>
<reference evidence="3 4" key="1">
    <citation type="submission" date="2011-04" db="EMBL/GenBank/DDBJ databases">
        <title>The Genome Sequence of Clostridium citroniae WAL-19142.</title>
        <authorList>
            <consortium name="The Broad Institute Genome Sequencing Platform"/>
            <person name="Earl A."/>
            <person name="Ward D."/>
            <person name="Feldgarden M."/>
            <person name="Gevers D."/>
            <person name="Warren Y.A."/>
            <person name="Tyrrell K.L."/>
            <person name="Citron D.M."/>
            <person name="Goldstein E.J."/>
            <person name="Daigneault M."/>
            <person name="Allen-Vercoe E."/>
            <person name="Young S.K."/>
            <person name="Zeng Q."/>
            <person name="Gargeya S."/>
            <person name="Fitzgerald M."/>
            <person name="Haas B."/>
            <person name="Abouelleil A."/>
            <person name="Alvarado L."/>
            <person name="Arachchi H.M."/>
            <person name="Berlin A."/>
            <person name="Brown A."/>
            <person name="Chapman S.B."/>
            <person name="Chen Z."/>
            <person name="Dunbar C."/>
            <person name="Freedman E."/>
            <person name="Gearin G."/>
            <person name="Gellesch M."/>
            <person name="Goldberg J."/>
            <person name="Griggs A."/>
            <person name="Gujja S."/>
            <person name="Heilman E.R."/>
            <person name="Heiman D."/>
            <person name="Howarth C."/>
            <person name="Larson L."/>
            <person name="Lui A."/>
            <person name="MacDonald P.J."/>
            <person name="Mehta T."/>
            <person name="Montmayeur A."/>
            <person name="Murphy C."/>
            <person name="Neiman D."/>
            <person name="Pearson M."/>
            <person name="Priest M."/>
            <person name="Roberts A."/>
            <person name="Saif S."/>
            <person name="Shea T."/>
            <person name="Shenoy N."/>
            <person name="Sisk P."/>
            <person name="Stolte C."/>
            <person name="Sykes S."/>
            <person name="White J."/>
            <person name="Yandava C."/>
            <person name="Wortman J."/>
            <person name="Nusbaum C."/>
            <person name="Birren B."/>
        </authorList>
    </citation>
    <scope>NUCLEOTIDE SEQUENCE [LARGE SCALE GENOMIC DNA]</scope>
    <source>
        <strain evidence="3 4">WAL-19142</strain>
    </source>
</reference>
<dbReference type="PATRIC" id="fig|742734.4.peg.3435"/>
<sequence>MAKYKVVHYINQFFAGIGGEEKADHMPEVRQGAVGPGRGLQTALGSDYEIAATVICGDNYFGENLDAATDTVIEMVKEYGPDVFVAGPAFNAGRYGVACGTICKAVEERLMIPVITGMYEENPGVDMFRKDLLIVSTPNSAAGMPKVLPVISALVKKLAQGQEILGPSEEGYLERGIRVNYFAEKRGSERAVEMLVKKLKGEAFETDLPMPKFDRVEPAAPIKDIKKARIAVVTSGGIVPTGNPDHIESSNATKWGKYDMTGMDRLSPDDFTSIHGGYDRQFAIADPNVVVPLDALRELEREGEFGELVNYFCATTGTGTATASAARFGTEIGKMFVDEHVDGVILVST</sequence>
<dbReference type="AlphaFoldDB" id="A0A0J9ER32"/>
<protein>
    <recommendedName>
        <fullName evidence="5">Glycine reductase complex component B subunit gamma</fullName>
    </recommendedName>
</protein>
<dbReference type="Pfam" id="PF07355">
    <property type="entry name" value="GRDB"/>
    <property type="match status" value="1"/>
</dbReference>
<accession>A0A0J9ER32</accession>
<dbReference type="EMBL" id="ADLK01000024">
    <property type="protein sequence ID" value="KMW18295.1"/>
    <property type="molecule type" value="Genomic_DNA"/>
</dbReference>
<dbReference type="InterPro" id="IPR010187">
    <property type="entry name" value="Various_sel_PB"/>
</dbReference>
<evidence type="ECO:0008006" key="5">
    <source>
        <dbReference type="Google" id="ProtNLM"/>
    </source>
</evidence>
<dbReference type="Proteomes" id="UP000037392">
    <property type="component" value="Unassembled WGS sequence"/>
</dbReference>
<evidence type="ECO:0000313" key="3">
    <source>
        <dbReference type="EMBL" id="KMW18295.1"/>
    </source>
</evidence>
<keyword evidence="2" id="KW-0560">Oxidoreductase</keyword>
<dbReference type="NCBIfam" id="TIGR01918">
    <property type="entry name" value="various_sel_PB"/>
    <property type="match status" value="1"/>
</dbReference>
<gene>
    <name evidence="3" type="ORF">HMPREF9470_03205</name>
</gene>
<keyword evidence="1" id="KW-0712">Selenocysteine</keyword>
<evidence type="ECO:0000256" key="2">
    <source>
        <dbReference type="ARBA" id="ARBA00023002"/>
    </source>
</evidence>
<evidence type="ECO:0000313" key="4">
    <source>
        <dbReference type="Proteomes" id="UP000037392"/>
    </source>
</evidence>